<keyword evidence="3 5" id="KW-1133">Transmembrane helix</keyword>
<protein>
    <submittedName>
        <fullName evidence="6">SLC13/DASS family transporter</fullName>
    </submittedName>
</protein>
<feature type="transmembrane region" description="Helical" evidence="5">
    <location>
        <begin position="185"/>
        <end position="206"/>
    </location>
</feature>
<dbReference type="Pfam" id="PF00939">
    <property type="entry name" value="Na_sulph_symp"/>
    <property type="match status" value="1"/>
</dbReference>
<feature type="transmembrane region" description="Helical" evidence="5">
    <location>
        <begin position="18"/>
        <end position="35"/>
    </location>
</feature>
<feature type="transmembrane region" description="Helical" evidence="5">
    <location>
        <begin position="226"/>
        <end position="246"/>
    </location>
</feature>
<keyword evidence="7" id="KW-1185">Reference proteome</keyword>
<evidence type="ECO:0000256" key="5">
    <source>
        <dbReference type="SAM" id="Phobius"/>
    </source>
</evidence>
<organism evidence="6 7">
    <name type="scientific">Adhaeribacter terrigena</name>
    <dbReference type="NCBI Taxonomy" id="2793070"/>
    <lineage>
        <taxon>Bacteria</taxon>
        <taxon>Pseudomonadati</taxon>
        <taxon>Bacteroidota</taxon>
        <taxon>Cytophagia</taxon>
        <taxon>Cytophagales</taxon>
        <taxon>Hymenobacteraceae</taxon>
        <taxon>Adhaeribacter</taxon>
    </lineage>
</organism>
<dbReference type="RefSeq" id="WP_200507558.1">
    <property type="nucleotide sequence ID" value="NZ_JAEHFX010000011.1"/>
</dbReference>
<comment type="caution">
    <text evidence="6">The sequence shown here is derived from an EMBL/GenBank/DDBJ whole genome shotgun (WGS) entry which is preliminary data.</text>
</comment>
<dbReference type="PANTHER" id="PTHR10283:SF92">
    <property type="entry name" value="LOW-AFFINITY PHOSPHATE TRANSPORTER PHO91"/>
    <property type="match status" value="1"/>
</dbReference>
<evidence type="ECO:0000256" key="1">
    <source>
        <dbReference type="ARBA" id="ARBA00004141"/>
    </source>
</evidence>
<name>A0ABS1C5N9_9BACT</name>
<sequence length="466" mass="50742">MNKAEKDTKEKKKSRKSIIYFIGCLVFSLGMTWLLREPNFTDSQVYALFLLFFAISLWITEAIPPFAVGLFILAYLTYTFGNPHLNSNPEPIDKYVNTFSSRVIWLLLGGFFLGAAMSKTRLDMKLLRFVLHHSGTNPRNILIVLMFTTMVASMLMSGTATTAMIVVAIMPLLNTLGKSGISKAMLLGVAMASSLGGMGTIIGSPANAMTVGILENEGVRVSFLSWMIYGLPVAIVLTALCCWLLLKIFVKTNDPLSLAFLDNDKDNEEESPFQQRIVIGVLLVTILLWLTSSWHDITVAAVSAIPLVVLTLTRVLTSADMKALPWDTLFLVAGGLSLGAALQSTEILHHYVHQFKDIDINPYVFILIFALVSNIFAGLMSNAASTMILVPLGMTLLAGLEKEVALSIALAASTAIFLPISTTANAIVYSTELLDQKDFRLVGLLIGVLGPVLAVLWVLLVGGKLF</sequence>
<reference evidence="6 7" key="1">
    <citation type="submission" date="2020-12" db="EMBL/GenBank/DDBJ databases">
        <title>Bacterial novel species Adhaeribacter sp. BT258 isolated from soil.</title>
        <authorList>
            <person name="Jung H.-Y."/>
        </authorList>
    </citation>
    <scope>NUCLEOTIDE SEQUENCE [LARGE SCALE GENOMIC DNA]</scope>
    <source>
        <strain evidence="6 7">BT258</strain>
    </source>
</reference>
<evidence type="ECO:0000256" key="4">
    <source>
        <dbReference type="ARBA" id="ARBA00023136"/>
    </source>
</evidence>
<dbReference type="PANTHER" id="PTHR10283">
    <property type="entry name" value="SOLUTE CARRIER FAMILY 13 MEMBER"/>
    <property type="match status" value="1"/>
</dbReference>
<feature type="transmembrane region" description="Helical" evidence="5">
    <location>
        <begin position="99"/>
        <end position="120"/>
    </location>
</feature>
<keyword evidence="2 5" id="KW-0812">Transmembrane</keyword>
<keyword evidence="4 5" id="KW-0472">Membrane</keyword>
<gene>
    <name evidence="6" type="ORF">I5M27_16955</name>
</gene>
<comment type="subcellular location">
    <subcellularLocation>
        <location evidence="1">Membrane</location>
        <topology evidence="1">Multi-pass membrane protein</topology>
    </subcellularLocation>
</comment>
<feature type="transmembrane region" description="Helical" evidence="5">
    <location>
        <begin position="323"/>
        <end position="343"/>
    </location>
</feature>
<evidence type="ECO:0000313" key="6">
    <source>
        <dbReference type="EMBL" id="MBK0404686.1"/>
    </source>
</evidence>
<accession>A0ABS1C5N9</accession>
<feature type="transmembrane region" description="Helical" evidence="5">
    <location>
        <begin position="404"/>
        <end position="429"/>
    </location>
</feature>
<feature type="transmembrane region" description="Helical" evidence="5">
    <location>
        <begin position="140"/>
        <end position="173"/>
    </location>
</feature>
<evidence type="ECO:0000256" key="2">
    <source>
        <dbReference type="ARBA" id="ARBA00022692"/>
    </source>
</evidence>
<evidence type="ECO:0000313" key="7">
    <source>
        <dbReference type="Proteomes" id="UP000644147"/>
    </source>
</evidence>
<dbReference type="InterPro" id="IPR001898">
    <property type="entry name" value="SLC13A/DASS"/>
</dbReference>
<feature type="transmembrane region" description="Helical" evidence="5">
    <location>
        <begin position="441"/>
        <end position="462"/>
    </location>
</feature>
<dbReference type="EMBL" id="JAEHFX010000011">
    <property type="protein sequence ID" value="MBK0404686.1"/>
    <property type="molecule type" value="Genomic_DNA"/>
</dbReference>
<dbReference type="NCBIfam" id="TIGR00785">
    <property type="entry name" value="dass"/>
    <property type="match status" value="1"/>
</dbReference>
<feature type="transmembrane region" description="Helical" evidence="5">
    <location>
        <begin position="297"/>
        <end position="316"/>
    </location>
</feature>
<evidence type="ECO:0000256" key="3">
    <source>
        <dbReference type="ARBA" id="ARBA00022989"/>
    </source>
</evidence>
<proteinExistence type="predicted"/>
<feature type="transmembrane region" description="Helical" evidence="5">
    <location>
        <begin position="363"/>
        <end position="392"/>
    </location>
</feature>
<feature type="transmembrane region" description="Helical" evidence="5">
    <location>
        <begin position="47"/>
        <end position="78"/>
    </location>
</feature>
<dbReference type="Proteomes" id="UP000644147">
    <property type="component" value="Unassembled WGS sequence"/>
</dbReference>